<sequence>MSLEGAANILNVITKLALASKGYEFDHRKALVLKERQHSSDELRILCSMSVDVVKAPGSTSAAAAPTGSACCLVCLNVDALVFS</sequence>
<organism evidence="1 2">
    <name type="scientific">Hyalomma asiaticum</name>
    <name type="common">Tick</name>
    <dbReference type="NCBI Taxonomy" id="266040"/>
    <lineage>
        <taxon>Eukaryota</taxon>
        <taxon>Metazoa</taxon>
        <taxon>Ecdysozoa</taxon>
        <taxon>Arthropoda</taxon>
        <taxon>Chelicerata</taxon>
        <taxon>Arachnida</taxon>
        <taxon>Acari</taxon>
        <taxon>Parasitiformes</taxon>
        <taxon>Ixodida</taxon>
        <taxon>Ixodoidea</taxon>
        <taxon>Ixodidae</taxon>
        <taxon>Hyalomminae</taxon>
        <taxon>Hyalomma</taxon>
    </lineage>
</organism>
<proteinExistence type="predicted"/>
<keyword evidence="2" id="KW-1185">Reference proteome</keyword>
<reference evidence="1" key="1">
    <citation type="submission" date="2020-05" db="EMBL/GenBank/DDBJ databases">
        <title>Large-scale comparative analyses of tick genomes elucidate their genetic diversity and vector capacities.</title>
        <authorList>
            <person name="Jia N."/>
            <person name="Wang J."/>
            <person name="Shi W."/>
            <person name="Du L."/>
            <person name="Sun Y."/>
            <person name="Zhan W."/>
            <person name="Jiang J."/>
            <person name="Wang Q."/>
            <person name="Zhang B."/>
            <person name="Ji P."/>
            <person name="Sakyi L.B."/>
            <person name="Cui X."/>
            <person name="Yuan T."/>
            <person name="Jiang B."/>
            <person name="Yang W."/>
            <person name="Lam T.T.-Y."/>
            <person name="Chang Q."/>
            <person name="Ding S."/>
            <person name="Wang X."/>
            <person name="Zhu J."/>
            <person name="Ruan X."/>
            <person name="Zhao L."/>
            <person name="Wei J."/>
            <person name="Que T."/>
            <person name="Du C."/>
            <person name="Cheng J."/>
            <person name="Dai P."/>
            <person name="Han X."/>
            <person name="Huang E."/>
            <person name="Gao Y."/>
            <person name="Liu J."/>
            <person name="Shao H."/>
            <person name="Ye R."/>
            <person name="Li L."/>
            <person name="Wei W."/>
            <person name="Wang X."/>
            <person name="Wang C."/>
            <person name="Yang T."/>
            <person name="Huo Q."/>
            <person name="Li W."/>
            <person name="Guo W."/>
            <person name="Chen H."/>
            <person name="Zhou L."/>
            <person name="Ni X."/>
            <person name="Tian J."/>
            <person name="Zhou Y."/>
            <person name="Sheng Y."/>
            <person name="Liu T."/>
            <person name="Pan Y."/>
            <person name="Xia L."/>
            <person name="Li J."/>
            <person name="Zhao F."/>
            <person name="Cao W."/>
        </authorList>
    </citation>
    <scope>NUCLEOTIDE SEQUENCE</scope>
    <source>
        <strain evidence="1">Hyas-2018</strain>
    </source>
</reference>
<dbReference type="Proteomes" id="UP000821845">
    <property type="component" value="Chromosome 4"/>
</dbReference>
<evidence type="ECO:0000313" key="1">
    <source>
        <dbReference type="EMBL" id="KAH6933808.1"/>
    </source>
</evidence>
<evidence type="ECO:0000313" key="2">
    <source>
        <dbReference type="Proteomes" id="UP000821845"/>
    </source>
</evidence>
<comment type="caution">
    <text evidence="1">The sequence shown here is derived from an EMBL/GenBank/DDBJ whole genome shotgun (WGS) entry which is preliminary data.</text>
</comment>
<gene>
    <name evidence="1" type="ORF">HPB50_018291</name>
</gene>
<protein>
    <submittedName>
        <fullName evidence="1">Uncharacterized protein</fullName>
    </submittedName>
</protein>
<dbReference type="EMBL" id="CM023484">
    <property type="protein sequence ID" value="KAH6933808.1"/>
    <property type="molecule type" value="Genomic_DNA"/>
</dbReference>
<name>A0ACB7SG16_HYAAI</name>
<accession>A0ACB7SG16</accession>